<keyword evidence="7 8" id="KW-0472">Membrane</keyword>
<dbReference type="OrthoDB" id="9800416at2"/>
<comment type="similarity">
    <text evidence="2 8">Belongs to the major facilitator superfamily. Bcr/CmlA family.</text>
</comment>
<feature type="transmembrane region" description="Helical" evidence="8">
    <location>
        <begin position="220"/>
        <end position="241"/>
    </location>
</feature>
<comment type="caution">
    <text evidence="10">The sequence shown here is derived from an EMBL/GenBank/DDBJ whole genome shotgun (WGS) entry which is preliminary data.</text>
</comment>
<evidence type="ECO:0000256" key="4">
    <source>
        <dbReference type="ARBA" id="ARBA00022475"/>
    </source>
</evidence>
<feature type="transmembrane region" description="Helical" evidence="8">
    <location>
        <begin position="141"/>
        <end position="163"/>
    </location>
</feature>
<keyword evidence="5 8" id="KW-0812">Transmembrane</keyword>
<evidence type="ECO:0000256" key="3">
    <source>
        <dbReference type="ARBA" id="ARBA00022448"/>
    </source>
</evidence>
<keyword evidence="11" id="KW-1185">Reference proteome</keyword>
<dbReference type="NCBIfam" id="TIGR00710">
    <property type="entry name" value="efflux_Bcr_CflA"/>
    <property type="match status" value="1"/>
</dbReference>
<feature type="transmembrane region" description="Helical" evidence="8">
    <location>
        <begin position="21"/>
        <end position="42"/>
    </location>
</feature>
<dbReference type="CDD" id="cd17320">
    <property type="entry name" value="MFS_MdfA_MDR_like"/>
    <property type="match status" value="1"/>
</dbReference>
<dbReference type="InterPro" id="IPR036259">
    <property type="entry name" value="MFS_trans_sf"/>
</dbReference>
<dbReference type="GO" id="GO:0005886">
    <property type="term" value="C:plasma membrane"/>
    <property type="evidence" value="ECO:0007669"/>
    <property type="project" value="UniProtKB-SubCell"/>
</dbReference>
<keyword evidence="8" id="KW-0997">Cell inner membrane</keyword>
<feature type="transmembrane region" description="Helical" evidence="8">
    <location>
        <begin position="83"/>
        <end position="102"/>
    </location>
</feature>
<feature type="transmembrane region" description="Helical" evidence="8">
    <location>
        <begin position="169"/>
        <end position="189"/>
    </location>
</feature>
<feature type="domain" description="Major facilitator superfamily (MFS) profile" evidence="9">
    <location>
        <begin position="16"/>
        <end position="413"/>
    </location>
</feature>
<evidence type="ECO:0000256" key="1">
    <source>
        <dbReference type="ARBA" id="ARBA00004651"/>
    </source>
</evidence>
<feature type="transmembrane region" description="Helical" evidence="8">
    <location>
        <begin position="54"/>
        <end position="71"/>
    </location>
</feature>
<feature type="transmembrane region" description="Helical" evidence="8">
    <location>
        <begin position="286"/>
        <end position="308"/>
    </location>
</feature>
<dbReference type="GO" id="GO:1990961">
    <property type="term" value="P:xenobiotic detoxification by transmembrane export across the plasma membrane"/>
    <property type="evidence" value="ECO:0007669"/>
    <property type="project" value="InterPro"/>
</dbReference>
<name>A0A2M9FZW6_9PROT</name>
<proteinExistence type="inferred from homology"/>
<evidence type="ECO:0000259" key="9">
    <source>
        <dbReference type="PROSITE" id="PS50850"/>
    </source>
</evidence>
<sequence>MSKSANGGTGPGRTEFVTMMALLTSMVALSIDTVLPALPVMGRDLGVADVTDNQLIVTVLFAGLGLGQLIYGPLSDSIGRKPAIYIGIAIFLAGCLASLFAPDFETMLVGRALQGLGAASARIVTIAVVRDRFAGRGMAQVMSFIMAVFILVPILAPMVGQGILFAGDWHLIFVFFIGLAGIAVTWFGLRQFETLPPARRARFSLSNIARGFRTAATNRITLGYTIATGFTFGPFLAYLSSAQQIFQYQYGTGDAFALYFAGGAASLGVASFLNGRIVMRYGMRRLVRISQTASAATSFVMAAIALAMGVEPSLFWLMVYFMAIFFAVGMVFGNLNALAMEPMGAIAGIASAFVGFVPTALAVPQGILIGSQLDGSVIPLMIGFGICTSVSLGVGLWADRDHPPGPIGEAGAA</sequence>
<evidence type="ECO:0000256" key="2">
    <source>
        <dbReference type="ARBA" id="ARBA00006236"/>
    </source>
</evidence>
<dbReference type="PANTHER" id="PTHR23502">
    <property type="entry name" value="MAJOR FACILITATOR SUPERFAMILY"/>
    <property type="match status" value="1"/>
</dbReference>
<evidence type="ECO:0000313" key="10">
    <source>
        <dbReference type="EMBL" id="PJK29017.1"/>
    </source>
</evidence>
<comment type="subcellular location">
    <subcellularLocation>
        <location evidence="8">Cell inner membrane</location>
        <topology evidence="8">Multi-pass membrane protein</topology>
    </subcellularLocation>
    <subcellularLocation>
        <location evidence="1">Cell membrane</location>
        <topology evidence="1">Multi-pass membrane protein</topology>
    </subcellularLocation>
</comment>
<feature type="transmembrane region" description="Helical" evidence="8">
    <location>
        <begin position="376"/>
        <end position="398"/>
    </location>
</feature>
<dbReference type="Pfam" id="PF07690">
    <property type="entry name" value="MFS_1"/>
    <property type="match status" value="1"/>
</dbReference>
<dbReference type="InterPro" id="IPR011701">
    <property type="entry name" value="MFS"/>
</dbReference>
<evidence type="ECO:0000256" key="6">
    <source>
        <dbReference type="ARBA" id="ARBA00022989"/>
    </source>
</evidence>
<dbReference type="InterPro" id="IPR020846">
    <property type="entry name" value="MFS_dom"/>
</dbReference>
<evidence type="ECO:0000256" key="5">
    <source>
        <dbReference type="ARBA" id="ARBA00022692"/>
    </source>
</evidence>
<dbReference type="EMBL" id="PHIG01000037">
    <property type="protein sequence ID" value="PJK29017.1"/>
    <property type="molecule type" value="Genomic_DNA"/>
</dbReference>
<reference evidence="10 11" key="1">
    <citation type="submission" date="2017-11" db="EMBL/GenBank/DDBJ databases">
        <title>Draft genome sequence of Rhizobiales bacterium SY3-13.</title>
        <authorList>
            <person name="Sun C."/>
        </authorList>
    </citation>
    <scope>NUCLEOTIDE SEQUENCE [LARGE SCALE GENOMIC DNA]</scope>
    <source>
        <strain evidence="10 11">SY3-13</strain>
    </source>
</reference>
<dbReference type="AlphaFoldDB" id="A0A2M9FZW6"/>
<feature type="transmembrane region" description="Helical" evidence="8">
    <location>
        <begin position="314"/>
        <end position="333"/>
    </location>
</feature>
<dbReference type="PROSITE" id="PS50850">
    <property type="entry name" value="MFS"/>
    <property type="match status" value="1"/>
</dbReference>
<keyword evidence="3 8" id="KW-0813">Transport</keyword>
<dbReference type="Proteomes" id="UP000229498">
    <property type="component" value="Unassembled WGS sequence"/>
</dbReference>
<gene>
    <name evidence="10" type="ORF">CVT23_13940</name>
</gene>
<dbReference type="InterPro" id="IPR004812">
    <property type="entry name" value="Efflux_drug-R_Bcr/CmlA"/>
</dbReference>
<dbReference type="SUPFAM" id="SSF103473">
    <property type="entry name" value="MFS general substrate transporter"/>
    <property type="match status" value="1"/>
</dbReference>
<evidence type="ECO:0000313" key="11">
    <source>
        <dbReference type="Proteomes" id="UP000229498"/>
    </source>
</evidence>
<dbReference type="RefSeq" id="WP_109794094.1">
    <property type="nucleotide sequence ID" value="NZ_PHIG01000037.1"/>
</dbReference>
<dbReference type="Gene3D" id="1.20.1720.10">
    <property type="entry name" value="Multidrug resistance protein D"/>
    <property type="match status" value="1"/>
</dbReference>
<protein>
    <recommendedName>
        <fullName evidence="8">Bcr/CflA family efflux transporter</fullName>
    </recommendedName>
</protein>
<keyword evidence="6 8" id="KW-1133">Transmembrane helix</keyword>
<dbReference type="GO" id="GO:0042910">
    <property type="term" value="F:xenobiotic transmembrane transporter activity"/>
    <property type="evidence" value="ECO:0007669"/>
    <property type="project" value="InterPro"/>
</dbReference>
<accession>A0A2M9FZW6</accession>
<evidence type="ECO:0000256" key="7">
    <source>
        <dbReference type="ARBA" id="ARBA00023136"/>
    </source>
</evidence>
<evidence type="ECO:0000256" key="8">
    <source>
        <dbReference type="RuleBase" id="RU365088"/>
    </source>
</evidence>
<comment type="caution">
    <text evidence="8">Lacks conserved residue(s) required for the propagation of feature annotation.</text>
</comment>
<dbReference type="PANTHER" id="PTHR23502:SF132">
    <property type="entry name" value="POLYAMINE TRANSPORTER 2-RELATED"/>
    <property type="match status" value="1"/>
</dbReference>
<feature type="transmembrane region" description="Helical" evidence="8">
    <location>
        <begin position="256"/>
        <end position="274"/>
    </location>
</feature>
<keyword evidence="4" id="KW-1003">Cell membrane</keyword>
<organism evidence="10 11">
    <name type="scientific">Minwuia thermotolerans</name>
    <dbReference type="NCBI Taxonomy" id="2056226"/>
    <lineage>
        <taxon>Bacteria</taxon>
        <taxon>Pseudomonadati</taxon>
        <taxon>Pseudomonadota</taxon>
        <taxon>Alphaproteobacteria</taxon>
        <taxon>Minwuiales</taxon>
        <taxon>Minwuiaceae</taxon>
        <taxon>Minwuia</taxon>
    </lineage>
</organism>
<feature type="transmembrane region" description="Helical" evidence="8">
    <location>
        <begin position="345"/>
        <end position="364"/>
    </location>
</feature>